<reference evidence="2 3" key="1">
    <citation type="submission" date="2020-03" db="EMBL/GenBank/DDBJ databases">
        <title>Propioniciclava sp. nov., isolated from Hydrophilus acuminatus.</title>
        <authorList>
            <person name="Hyun D.-W."/>
            <person name="Bae J.-W."/>
        </authorList>
    </citation>
    <scope>NUCLEOTIDE SEQUENCE [LARGE SCALE GENOMIC DNA]</scope>
    <source>
        <strain evidence="2 3">HDW11</strain>
    </source>
</reference>
<dbReference type="KEGG" id="prv:G7070_05680"/>
<evidence type="ECO:0000313" key="2">
    <source>
        <dbReference type="EMBL" id="QIK71858.1"/>
    </source>
</evidence>
<accession>A0A6G7Y5E0</accession>
<dbReference type="EMBL" id="CP049865">
    <property type="protein sequence ID" value="QIK71858.1"/>
    <property type="molecule type" value="Genomic_DNA"/>
</dbReference>
<keyword evidence="3" id="KW-1185">Reference proteome</keyword>
<organism evidence="2 3">
    <name type="scientific">Propioniciclava coleopterorum</name>
    <dbReference type="NCBI Taxonomy" id="2714937"/>
    <lineage>
        <taxon>Bacteria</taxon>
        <taxon>Bacillati</taxon>
        <taxon>Actinomycetota</taxon>
        <taxon>Actinomycetes</taxon>
        <taxon>Propionibacteriales</taxon>
        <taxon>Propionibacteriaceae</taxon>
        <taxon>Propioniciclava</taxon>
    </lineage>
</organism>
<name>A0A6G7Y5E0_9ACTN</name>
<dbReference type="AlphaFoldDB" id="A0A6G7Y5E0"/>
<dbReference type="RefSeq" id="WP_166232662.1">
    <property type="nucleotide sequence ID" value="NZ_CP049865.1"/>
</dbReference>
<evidence type="ECO:0000313" key="3">
    <source>
        <dbReference type="Proteomes" id="UP000501058"/>
    </source>
</evidence>
<gene>
    <name evidence="2" type="ORF">G7070_05680</name>
</gene>
<protein>
    <submittedName>
        <fullName evidence="2">Uncharacterized protein</fullName>
    </submittedName>
</protein>
<dbReference type="Proteomes" id="UP000501058">
    <property type="component" value="Chromosome"/>
</dbReference>
<feature type="region of interest" description="Disordered" evidence="1">
    <location>
        <begin position="156"/>
        <end position="175"/>
    </location>
</feature>
<feature type="region of interest" description="Disordered" evidence="1">
    <location>
        <begin position="1"/>
        <end position="82"/>
    </location>
</feature>
<sequence length="175" mass="18464">MRDVDHGDASAAPRPHAAGHRRSPRPRADRSRDAGAGPQDPNAPSAEQSARPVETHEATAPVIPVPVDSLPADGTPITLGGRTAARPAEIDFGKPTTKLTNLLWEAWGNNIAEARGEAQATASSARTTVRVQADQLGTCNGKPAYTRLQWWFPDKPEASQPAPINACTGAELPKS</sequence>
<evidence type="ECO:0000256" key="1">
    <source>
        <dbReference type="SAM" id="MobiDB-lite"/>
    </source>
</evidence>
<proteinExistence type="predicted"/>